<dbReference type="Proteomes" id="UP000028533">
    <property type="component" value="Unassembled WGS sequence"/>
</dbReference>
<dbReference type="FunFam" id="1.25.40.340:FF:000002">
    <property type="entry name" value="Dihydroxyacetone kinase, L subunit"/>
    <property type="match status" value="1"/>
</dbReference>
<dbReference type="EMBL" id="JFDO01000004">
    <property type="protein sequence ID" value="KEZ20525.1"/>
    <property type="molecule type" value="Genomic_DNA"/>
</dbReference>
<dbReference type="GO" id="GO:0004371">
    <property type="term" value="F:glycerone kinase activity"/>
    <property type="evidence" value="ECO:0007669"/>
    <property type="project" value="InterPro"/>
</dbReference>
<dbReference type="PROSITE" id="PS51480">
    <property type="entry name" value="DHAL"/>
    <property type="match status" value="1"/>
</dbReference>
<keyword evidence="1" id="KW-0808">Transferase</keyword>
<keyword evidence="2 4" id="KW-0418">Kinase</keyword>
<dbReference type="NCBIfam" id="TIGR02365">
    <property type="entry name" value="dha_L_ycgS"/>
    <property type="match status" value="1"/>
</dbReference>
<feature type="domain" description="DhaL" evidence="3">
    <location>
        <begin position="6"/>
        <end position="206"/>
    </location>
</feature>
<dbReference type="InterPro" id="IPR004007">
    <property type="entry name" value="DhaL_dom"/>
</dbReference>
<dbReference type="Gene3D" id="1.25.40.340">
    <property type="match status" value="1"/>
</dbReference>
<gene>
    <name evidence="4" type="primary">dhaK2</name>
    <name evidence="4" type="ORF">MCAPa_1010</name>
</gene>
<dbReference type="PANTHER" id="PTHR28629:SF4">
    <property type="entry name" value="TRIOKINASE_FMN CYCLASE"/>
    <property type="match status" value="1"/>
</dbReference>
<reference evidence="4 5" key="1">
    <citation type="submission" date="2014-02" db="EMBL/GenBank/DDBJ databases">
        <title>Genome sequence of Mycoplasma capricolum subsp. capricolum strain 14232.</title>
        <authorList>
            <person name="Sirand-Pugnet P."/>
            <person name="Breton M."/>
            <person name="Dordet-Frisoni E."/>
            <person name="Baranowski E."/>
            <person name="Barre A."/>
            <person name="Couture C."/>
            <person name="Dupuy V."/>
            <person name="Gaurivaud P."/>
            <person name="Jacob D."/>
            <person name="Lemaitre C."/>
            <person name="Manso-Silvan L."/>
            <person name="Nikolski M."/>
            <person name="Nouvel L.-X."/>
            <person name="Poumarat F."/>
            <person name="Tardy F."/>
            <person name="Thebault P."/>
            <person name="Theil S."/>
            <person name="Citti C."/>
            <person name="Thiaucourt F."/>
            <person name="Blanchard A."/>
        </authorList>
    </citation>
    <scope>NUCLEOTIDE SEQUENCE [LARGE SCALE GENOMIC DNA]</scope>
    <source>
        <strain evidence="4 5">14232</strain>
    </source>
</reference>
<accession>A0A084ERD3</accession>
<evidence type="ECO:0000256" key="2">
    <source>
        <dbReference type="ARBA" id="ARBA00022777"/>
    </source>
</evidence>
<sequence>MSLNVDNVKEVLVKIAEVINENKEELSQLDAAIGDGDHGHNMSRGFLKVVEELKNNSYDDIGSIFKKVGMVLVSNVGGASGPLYGTAFLKAATFVNNKKEIDINDFSVCLQQAVDGIKIRGKANVGDKTMLDVLQPVSDLIKDLINQKYLAKEILNKAVELAFQKVEFTKEIVAKKGRASYLGQRSIGYKDPGAYSSYLILKCISENI</sequence>
<dbReference type="InterPro" id="IPR012737">
    <property type="entry name" value="DhaK_L_YcgS"/>
</dbReference>
<dbReference type="GO" id="GO:0005829">
    <property type="term" value="C:cytosol"/>
    <property type="evidence" value="ECO:0007669"/>
    <property type="project" value="TreeGrafter"/>
</dbReference>
<protein>
    <submittedName>
        <fullName evidence="4">Glycerone kinase</fullName>
    </submittedName>
</protein>
<dbReference type="RefSeq" id="WP_036431103.1">
    <property type="nucleotide sequence ID" value="NZ_JFDO01000004.1"/>
</dbReference>
<dbReference type="GO" id="GO:0019563">
    <property type="term" value="P:glycerol catabolic process"/>
    <property type="evidence" value="ECO:0007669"/>
    <property type="project" value="TreeGrafter"/>
</dbReference>
<comment type="caution">
    <text evidence="4">The sequence shown here is derived from an EMBL/GenBank/DDBJ whole genome shotgun (WGS) entry which is preliminary data.</text>
</comment>
<evidence type="ECO:0000313" key="4">
    <source>
        <dbReference type="EMBL" id="KEZ20525.1"/>
    </source>
</evidence>
<name>A0A084ERD3_MYCCA</name>
<dbReference type="PANTHER" id="PTHR28629">
    <property type="entry name" value="TRIOKINASE/FMN CYCLASE"/>
    <property type="match status" value="1"/>
</dbReference>
<dbReference type="Pfam" id="PF02734">
    <property type="entry name" value="Dak2"/>
    <property type="match status" value="1"/>
</dbReference>
<evidence type="ECO:0000313" key="5">
    <source>
        <dbReference type="Proteomes" id="UP000028533"/>
    </source>
</evidence>
<dbReference type="SMART" id="SM01120">
    <property type="entry name" value="Dak2"/>
    <property type="match status" value="1"/>
</dbReference>
<dbReference type="AlphaFoldDB" id="A0A084ERD3"/>
<dbReference type="SUPFAM" id="SSF101473">
    <property type="entry name" value="DhaL-like"/>
    <property type="match status" value="1"/>
</dbReference>
<dbReference type="InterPro" id="IPR050861">
    <property type="entry name" value="Dihydroxyacetone_Kinase"/>
</dbReference>
<proteinExistence type="predicted"/>
<evidence type="ECO:0000256" key="1">
    <source>
        <dbReference type="ARBA" id="ARBA00022679"/>
    </source>
</evidence>
<organism evidence="4 5">
    <name type="scientific">Mycoplasma capricolum subsp. capricolum 14232</name>
    <dbReference type="NCBI Taxonomy" id="1188238"/>
    <lineage>
        <taxon>Bacteria</taxon>
        <taxon>Bacillati</taxon>
        <taxon>Mycoplasmatota</taxon>
        <taxon>Mollicutes</taxon>
        <taxon>Mycoplasmataceae</taxon>
        <taxon>Mycoplasma</taxon>
    </lineage>
</organism>
<evidence type="ECO:0000259" key="3">
    <source>
        <dbReference type="PROSITE" id="PS51480"/>
    </source>
</evidence>
<dbReference type="InterPro" id="IPR036117">
    <property type="entry name" value="DhaL_dom_sf"/>
</dbReference>